<name>A0A478EAJ9_TALPI</name>
<dbReference type="Proteomes" id="UP000053095">
    <property type="component" value="Unassembled WGS sequence"/>
</dbReference>
<dbReference type="Gene3D" id="3.40.390.10">
    <property type="entry name" value="Collagenase (Catalytic Domain)"/>
    <property type="match status" value="1"/>
</dbReference>
<protein>
    <submittedName>
        <fullName evidence="2">Uncharacterized protein</fullName>
    </submittedName>
</protein>
<gene>
    <name evidence="2" type="ORF">TCE0_044r16285</name>
</gene>
<organism evidence="2 3">
    <name type="scientific">Talaromyces pinophilus</name>
    <name type="common">Penicillium pinophilum</name>
    <dbReference type="NCBI Taxonomy" id="128442"/>
    <lineage>
        <taxon>Eukaryota</taxon>
        <taxon>Fungi</taxon>
        <taxon>Dikarya</taxon>
        <taxon>Ascomycota</taxon>
        <taxon>Pezizomycotina</taxon>
        <taxon>Eurotiomycetes</taxon>
        <taxon>Eurotiomycetidae</taxon>
        <taxon>Eurotiales</taxon>
        <taxon>Trichocomaceae</taxon>
        <taxon>Talaromyces</taxon>
        <taxon>Talaromyces sect. Talaromyces</taxon>
    </lineage>
</organism>
<evidence type="ECO:0000313" key="2">
    <source>
        <dbReference type="EMBL" id="GAM42371.1"/>
    </source>
</evidence>
<sequence>MRFFNHCSLVTALCLNISYTPLATAATTTIALPTTAASPVGGVWTTIPSPQSGNCDGYDVDTMVNDAKTLAQNAITAIQKMLNGGLKNTDKTLVETAFTSWGVNYRQISFLNKIWITTGQDTLQIALTNYQTVLSILDGSTSTRARLMCTDAGWTYATKLGDVGQTPADNPLPGIRFSWNPYFSVLIPDIEYDSSGQYGSSICTPYNANGQQLARPDGITWWQANLIMMCAGAFNGKTLSDRISGQSSLAVGTTLDSQQIPGGVFLHEMMHFIGQNIIDVVITMDNGSKVKAYGFDGSLMMAVNPDYAGKAVSNADNYRNFAMAVTLSDIDWSETGNKQS</sequence>
<reference evidence="3" key="1">
    <citation type="journal article" date="2015" name="Genome Announc.">
        <title>Draft genome sequence of Talaromyces cellulolyticus strain Y-94, a source of lignocellulosic biomass-degrading enzymes.</title>
        <authorList>
            <person name="Fujii T."/>
            <person name="Koike H."/>
            <person name="Sawayama S."/>
            <person name="Yano S."/>
            <person name="Inoue H."/>
        </authorList>
    </citation>
    <scope>NUCLEOTIDE SEQUENCE [LARGE SCALE GENOMIC DNA]</scope>
    <source>
        <strain evidence="3">Y-94</strain>
    </source>
</reference>
<evidence type="ECO:0000256" key="1">
    <source>
        <dbReference type="SAM" id="SignalP"/>
    </source>
</evidence>
<dbReference type="EMBL" id="DF933840">
    <property type="protein sequence ID" value="GAM42371.1"/>
    <property type="molecule type" value="Genomic_DNA"/>
</dbReference>
<proteinExistence type="predicted"/>
<evidence type="ECO:0000313" key="3">
    <source>
        <dbReference type="Proteomes" id="UP000053095"/>
    </source>
</evidence>
<keyword evidence="1" id="KW-0732">Signal</keyword>
<dbReference type="InterPro" id="IPR024079">
    <property type="entry name" value="MetalloPept_cat_dom_sf"/>
</dbReference>
<keyword evidence="3" id="KW-1185">Reference proteome</keyword>
<feature type="chain" id="PRO_5019844582" evidence="1">
    <location>
        <begin position="26"/>
        <end position="340"/>
    </location>
</feature>
<dbReference type="GO" id="GO:0008237">
    <property type="term" value="F:metallopeptidase activity"/>
    <property type="evidence" value="ECO:0007669"/>
    <property type="project" value="InterPro"/>
</dbReference>
<feature type="signal peptide" evidence="1">
    <location>
        <begin position="1"/>
        <end position="25"/>
    </location>
</feature>
<dbReference type="AlphaFoldDB" id="A0A478EAJ9"/>
<accession>A0A478EAJ9</accession>